<gene>
    <name evidence="1" type="ORF">J4415_00625</name>
</gene>
<dbReference type="EMBL" id="JAGVWD010000008">
    <property type="protein sequence ID" value="MBS3057113.1"/>
    <property type="molecule type" value="Genomic_DNA"/>
</dbReference>
<protein>
    <submittedName>
        <fullName evidence="1">Uncharacterized protein</fullName>
    </submittedName>
</protein>
<evidence type="ECO:0000313" key="2">
    <source>
        <dbReference type="Proteomes" id="UP000677687"/>
    </source>
</evidence>
<dbReference type="AlphaFoldDB" id="A0A8T4KQ13"/>
<proteinExistence type="predicted"/>
<reference evidence="1" key="2">
    <citation type="submission" date="2021-05" db="EMBL/GenBank/DDBJ databases">
        <title>Protein family content uncovers lineage relationships and bacterial pathway maintenance mechanisms in DPANN archaea.</title>
        <authorList>
            <person name="Castelle C.J."/>
            <person name="Meheust R."/>
            <person name="Jaffe A.L."/>
            <person name="Seitz K."/>
            <person name="Gong X."/>
            <person name="Baker B.J."/>
            <person name="Banfield J.F."/>
        </authorList>
    </citation>
    <scope>NUCLEOTIDE SEQUENCE</scope>
    <source>
        <strain evidence="1">RIFCSPHIGHO2_01_FULL_AR10_44_11</strain>
    </source>
</reference>
<comment type="caution">
    <text evidence="1">The sequence shown here is derived from an EMBL/GenBank/DDBJ whole genome shotgun (WGS) entry which is preliminary data.</text>
</comment>
<organism evidence="1 2">
    <name type="scientific">Candidatus Iainarchaeum sp</name>
    <dbReference type="NCBI Taxonomy" id="3101447"/>
    <lineage>
        <taxon>Archaea</taxon>
        <taxon>Candidatus Iainarchaeota</taxon>
        <taxon>Candidatus Iainarchaeia</taxon>
        <taxon>Candidatus Iainarchaeales</taxon>
        <taxon>Candidatus Iainarchaeaceae</taxon>
        <taxon>Candidatus Iainarchaeum</taxon>
    </lineage>
</organism>
<sequence>MKEKILILAKTYPNLSRKYVETVCVAGITDKGEWRRLYPIPYRKLPFSKRFKKFDWIEAETQKNIKEKLRRKESYKVNSGSIKVIKNVGTGISRDWKERNNLLQPLVNKSLEELEVLKHNEKISLGLIKPAELIDFVLTPLAECRDWEKELIEGNQQTLFGKYKSPLDKIPWKLSYVFRCNEPNCSGHTLMCEDWELLESWRAWKEKYKTGELLWQKVKEKYFEWMKQRDLHFIVGTESRYNKF</sequence>
<evidence type="ECO:0000313" key="1">
    <source>
        <dbReference type="EMBL" id="MBS3057113.1"/>
    </source>
</evidence>
<reference evidence="1" key="1">
    <citation type="submission" date="2021-03" db="EMBL/GenBank/DDBJ databases">
        <authorList>
            <person name="Jaffe A."/>
        </authorList>
    </citation>
    <scope>NUCLEOTIDE SEQUENCE</scope>
    <source>
        <strain evidence="1">RIFCSPHIGHO2_01_FULL_AR10_44_11</strain>
    </source>
</reference>
<name>A0A8T4KQ13_9ARCH</name>
<accession>A0A8T4KQ13</accession>
<dbReference type="Proteomes" id="UP000677687">
    <property type="component" value="Unassembled WGS sequence"/>
</dbReference>